<reference evidence="2" key="3">
    <citation type="submission" date="2015-06" db="UniProtKB">
        <authorList>
            <consortium name="EnsemblMetazoa"/>
        </authorList>
    </citation>
    <scope>IDENTIFICATION</scope>
</reference>
<dbReference type="AlphaFoldDB" id="R7UEJ5"/>
<dbReference type="HOGENOM" id="CLU_1549093_0_0_1"/>
<sequence>MATETTLRLRKGFLNLHEYKGLWQGILGEKLISHDNGRDEFQNDAHGADVSVPALGKKVQQLLSLLRGAEIFVISRRMAIIYNGLDRKNYSTIETSVLFLLPLRKHRLINGCVSRKRSEGVLVCGDGSAEIGDRISSYNVKVVGVRVISHPDATLESFKETVNKDILYELMLP</sequence>
<dbReference type="EMBL" id="AMQN01008130">
    <property type="status" value="NOT_ANNOTATED_CDS"/>
    <property type="molecule type" value="Genomic_DNA"/>
</dbReference>
<evidence type="ECO:0000313" key="1">
    <source>
        <dbReference type="EMBL" id="ELU04501.1"/>
    </source>
</evidence>
<protein>
    <submittedName>
        <fullName evidence="1 2">Uncharacterized protein</fullName>
    </submittedName>
</protein>
<dbReference type="EMBL" id="KB302241">
    <property type="protein sequence ID" value="ELU04501.1"/>
    <property type="molecule type" value="Genomic_DNA"/>
</dbReference>
<evidence type="ECO:0000313" key="2">
    <source>
        <dbReference type="EnsemblMetazoa" id="CapteP192240"/>
    </source>
</evidence>
<organism evidence="1">
    <name type="scientific">Capitella teleta</name>
    <name type="common">Polychaete worm</name>
    <dbReference type="NCBI Taxonomy" id="283909"/>
    <lineage>
        <taxon>Eukaryota</taxon>
        <taxon>Metazoa</taxon>
        <taxon>Spiralia</taxon>
        <taxon>Lophotrochozoa</taxon>
        <taxon>Annelida</taxon>
        <taxon>Polychaeta</taxon>
        <taxon>Sedentaria</taxon>
        <taxon>Scolecida</taxon>
        <taxon>Capitellidae</taxon>
        <taxon>Capitella</taxon>
    </lineage>
</organism>
<accession>R7UEJ5</accession>
<dbReference type="EnsemblMetazoa" id="CapteT192240">
    <property type="protein sequence ID" value="CapteP192240"/>
    <property type="gene ID" value="CapteG192240"/>
</dbReference>
<proteinExistence type="predicted"/>
<evidence type="ECO:0000313" key="3">
    <source>
        <dbReference type="Proteomes" id="UP000014760"/>
    </source>
</evidence>
<reference evidence="3" key="1">
    <citation type="submission" date="2012-12" db="EMBL/GenBank/DDBJ databases">
        <authorList>
            <person name="Hellsten U."/>
            <person name="Grimwood J."/>
            <person name="Chapman J.A."/>
            <person name="Shapiro H."/>
            <person name="Aerts A."/>
            <person name="Otillar R.P."/>
            <person name="Terry A.Y."/>
            <person name="Boore J.L."/>
            <person name="Simakov O."/>
            <person name="Marletaz F."/>
            <person name="Cho S.-J."/>
            <person name="Edsinger-Gonzales E."/>
            <person name="Havlak P."/>
            <person name="Kuo D.-H."/>
            <person name="Larsson T."/>
            <person name="Lv J."/>
            <person name="Arendt D."/>
            <person name="Savage R."/>
            <person name="Osoegawa K."/>
            <person name="de Jong P."/>
            <person name="Lindberg D.R."/>
            <person name="Seaver E.C."/>
            <person name="Weisblat D.A."/>
            <person name="Putnam N.H."/>
            <person name="Grigoriev I.V."/>
            <person name="Rokhsar D.S."/>
        </authorList>
    </citation>
    <scope>NUCLEOTIDE SEQUENCE</scope>
    <source>
        <strain evidence="3">I ESC-2004</strain>
    </source>
</reference>
<keyword evidence="3" id="KW-1185">Reference proteome</keyword>
<gene>
    <name evidence="1" type="ORF">CAPTEDRAFT_192240</name>
</gene>
<reference evidence="1 3" key="2">
    <citation type="journal article" date="2013" name="Nature">
        <title>Insights into bilaterian evolution from three spiralian genomes.</title>
        <authorList>
            <person name="Simakov O."/>
            <person name="Marletaz F."/>
            <person name="Cho S.J."/>
            <person name="Edsinger-Gonzales E."/>
            <person name="Havlak P."/>
            <person name="Hellsten U."/>
            <person name="Kuo D.H."/>
            <person name="Larsson T."/>
            <person name="Lv J."/>
            <person name="Arendt D."/>
            <person name="Savage R."/>
            <person name="Osoegawa K."/>
            <person name="de Jong P."/>
            <person name="Grimwood J."/>
            <person name="Chapman J.A."/>
            <person name="Shapiro H."/>
            <person name="Aerts A."/>
            <person name="Otillar R.P."/>
            <person name="Terry A.Y."/>
            <person name="Boore J.L."/>
            <person name="Grigoriev I.V."/>
            <person name="Lindberg D.R."/>
            <person name="Seaver E.C."/>
            <person name="Weisblat D.A."/>
            <person name="Putnam N.H."/>
            <person name="Rokhsar D.S."/>
        </authorList>
    </citation>
    <scope>NUCLEOTIDE SEQUENCE</scope>
    <source>
        <strain evidence="1 3">I ESC-2004</strain>
    </source>
</reference>
<dbReference type="Proteomes" id="UP000014760">
    <property type="component" value="Unassembled WGS sequence"/>
</dbReference>
<name>R7UEJ5_CAPTE</name>